<sequence>MSSIIASTIQTAHSAAISLFGANAVSVGAVLPAHVQVKENDAAAGFEAGTKFAIGKIVIVGVPGAFTTPCNNHAPGYIEHAEDFATKGVSGVYIVSVNDAFVTKAWKENLAGGKPTQVHFIADDKGEFTAAIGMLSDSSVLLGGPRAKRYVIIAEDGKVTRVVVEPNSLEVTVTKADAILAQL</sequence>
<dbReference type="SUPFAM" id="SSF52833">
    <property type="entry name" value="Thioredoxin-like"/>
    <property type="match status" value="1"/>
</dbReference>
<dbReference type="InterPro" id="IPR013740">
    <property type="entry name" value="Redoxin"/>
</dbReference>
<evidence type="ECO:0000259" key="8">
    <source>
        <dbReference type="PROSITE" id="PS51352"/>
    </source>
</evidence>
<reference evidence="9 10" key="1">
    <citation type="submission" date="2019-02" db="EMBL/GenBank/DDBJ databases">
        <title>Genome sequencing of the rare red list fungi Phellinidium pouzarii.</title>
        <authorList>
            <person name="Buettner E."/>
            <person name="Kellner H."/>
        </authorList>
    </citation>
    <scope>NUCLEOTIDE SEQUENCE [LARGE SCALE GENOMIC DNA]</scope>
    <source>
        <strain evidence="9 10">DSM 108285</strain>
    </source>
</reference>
<dbReference type="PANTHER" id="PTHR10430:SF39">
    <property type="entry name" value="PEROXISOMAL MEMBRANE ASSOCIATED PROTEIN 20"/>
    <property type="match status" value="1"/>
</dbReference>
<evidence type="ECO:0000256" key="1">
    <source>
        <dbReference type="ARBA" id="ARBA00010505"/>
    </source>
</evidence>
<dbReference type="AlphaFoldDB" id="A0A4S4K7R3"/>
<comment type="similarity">
    <text evidence="1 7">Belongs to the peroxiredoxin family. Prx5 subfamily.</text>
</comment>
<dbReference type="GO" id="GO:0005739">
    <property type="term" value="C:mitochondrion"/>
    <property type="evidence" value="ECO:0007669"/>
    <property type="project" value="TreeGrafter"/>
</dbReference>
<dbReference type="EMBL" id="SGPK01001199">
    <property type="protein sequence ID" value="THG93865.1"/>
    <property type="molecule type" value="Genomic_DNA"/>
</dbReference>
<evidence type="ECO:0000313" key="10">
    <source>
        <dbReference type="Proteomes" id="UP000308199"/>
    </source>
</evidence>
<gene>
    <name evidence="9" type="ORF">EW145_g8263</name>
</gene>
<dbReference type="CDD" id="cd03013">
    <property type="entry name" value="PRX5_like"/>
    <property type="match status" value="1"/>
</dbReference>
<comment type="caution">
    <text evidence="9">The sequence shown here is derived from an EMBL/GenBank/DDBJ whole genome shotgun (WGS) entry which is preliminary data.</text>
</comment>
<dbReference type="InterPro" id="IPR013766">
    <property type="entry name" value="Thioredoxin_domain"/>
</dbReference>
<feature type="domain" description="Thioredoxin" evidence="8">
    <location>
        <begin position="11"/>
        <end position="183"/>
    </location>
</feature>
<evidence type="ECO:0000256" key="7">
    <source>
        <dbReference type="RuleBase" id="RU366011"/>
    </source>
</evidence>
<organism evidence="9 10">
    <name type="scientific">Phellinidium pouzarii</name>
    <dbReference type="NCBI Taxonomy" id="167371"/>
    <lineage>
        <taxon>Eukaryota</taxon>
        <taxon>Fungi</taxon>
        <taxon>Dikarya</taxon>
        <taxon>Basidiomycota</taxon>
        <taxon>Agaricomycotina</taxon>
        <taxon>Agaricomycetes</taxon>
        <taxon>Hymenochaetales</taxon>
        <taxon>Hymenochaetaceae</taxon>
        <taxon>Phellinidium</taxon>
    </lineage>
</organism>
<comment type="function">
    <text evidence="7">Thiol-specific peroxidase that catalyzes the reduction of hydrogen peroxide and organic hydroperoxides to water and alcohols, respectively. Plays a role in cell protection against oxidative stress by detoxifying peroxides.</text>
</comment>
<name>A0A4S4K7R3_9AGAM</name>
<dbReference type="InterPro" id="IPR037944">
    <property type="entry name" value="PRX5-like"/>
</dbReference>
<dbReference type="GO" id="GO:0042744">
    <property type="term" value="P:hydrogen peroxide catabolic process"/>
    <property type="evidence" value="ECO:0007669"/>
    <property type="project" value="TreeGrafter"/>
</dbReference>
<dbReference type="PANTHER" id="PTHR10430">
    <property type="entry name" value="PEROXIREDOXIN"/>
    <property type="match status" value="1"/>
</dbReference>
<dbReference type="InterPro" id="IPR036249">
    <property type="entry name" value="Thioredoxin-like_sf"/>
</dbReference>
<accession>A0A4S4K7R3</accession>
<evidence type="ECO:0000313" key="9">
    <source>
        <dbReference type="EMBL" id="THG93865.1"/>
    </source>
</evidence>
<evidence type="ECO:0000256" key="3">
    <source>
        <dbReference type="ARBA" id="ARBA00022862"/>
    </source>
</evidence>
<protein>
    <recommendedName>
        <fullName evidence="8">Thioredoxin domain-containing protein</fullName>
    </recommendedName>
</protein>
<evidence type="ECO:0000256" key="6">
    <source>
        <dbReference type="PIRSR" id="PIRSR637944-1"/>
    </source>
</evidence>
<keyword evidence="3 7" id="KW-0049">Antioxidant</keyword>
<dbReference type="PROSITE" id="PS51352">
    <property type="entry name" value="THIOREDOXIN_2"/>
    <property type="match status" value="1"/>
</dbReference>
<keyword evidence="4 7" id="KW-0560">Oxidoreductase</keyword>
<keyword evidence="2 7" id="KW-0575">Peroxidase</keyword>
<evidence type="ECO:0000256" key="5">
    <source>
        <dbReference type="ARBA" id="ARBA00023284"/>
    </source>
</evidence>
<proteinExistence type="inferred from homology"/>
<evidence type="ECO:0000256" key="4">
    <source>
        <dbReference type="ARBA" id="ARBA00023002"/>
    </source>
</evidence>
<dbReference type="OrthoDB" id="1882547at2759"/>
<dbReference type="Gene3D" id="3.40.30.10">
    <property type="entry name" value="Glutaredoxin"/>
    <property type="match status" value="1"/>
</dbReference>
<keyword evidence="5 7" id="KW-0676">Redox-active center</keyword>
<dbReference type="GO" id="GO:0005829">
    <property type="term" value="C:cytosol"/>
    <property type="evidence" value="ECO:0007669"/>
    <property type="project" value="TreeGrafter"/>
</dbReference>
<dbReference type="Proteomes" id="UP000308199">
    <property type="component" value="Unassembled WGS sequence"/>
</dbReference>
<feature type="active site" description="Cysteine sulfenic acid (-SOH) intermediate" evidence="6">
    <location>
        <position position="70"/>
    </location>
</feature>
<dbReference type="GO" id="GO:0034599">
    <property type="term" value="P:cellular response to oxidative stress"/>
    <property type="evidence" value="ECO:0007669"/>
    <property type="project" value="InterPro"/>
</dbReference>
<keyword evidence="10" id="KW-1185">Reference proteome</keyword>
<evidence type="ECO:0000256" key="2">
    <source>
        <dbReference type="ARBA" id="ARBA00022559"/>
    </source>
</evidence>
<dbReference type="GO" id="GO:0008379">
    <property type="term" value="F:thioredoxin peroxidase activity"/>
    <property type="evidence" value="ECO:0007669"/>
    <property type="project" value="InterPro"/>
</dbReference>
<dbReference type="Pfam" id="PF08534">
    <property type="entry name" value="Redoxin"/>
    <property type="match status" value="1"/>
</dbReference>
<dbReference type="GO" id="GO:0045454">
    <property type="term" value="P:cell redox homeostasis"/>
    <property type="evidence" value="ECO:0007669"/>
    <property type="project" value="TreeGrafter"/>
</dbReference>
<dbReference type="GO" id="GO:0005777">
    <property type="term" value="C:peroxisome"/>
    <property type="evidence" value="ECO:0007669"/>
    <property type="project" value="TreeGrafter"/>
</dbReference>